<evidence type="ECO:0000313" key="2">
    <source>
        <dbReference type="Proteomes" id="UP000235672"/>
    </source>
</evidence>
<proteinExistence type="predicted"/>
<evidence type="ECO:0000313" key="1">
    <source>
        <dbReference type="EMBL" id="PMD26463.1"/>
    </source>
</evidence>
<dbReference type="AlphaFoldDB" id="A0A2J6QJM8"/>
<keyword evidence="2" id="KW-1185">Reference proteome</keyword>
<organism evidence="1 2">
    <name type="scientific">Hyaloscypha hepaticicola</name>
    <dbReference type="NCBI Taxonomy" id="2082293"/>
    <lineage>
        <taxon>Eukaryota</taxon>
        <taxon>Fungi</taxon>
        <taxon>Dikarya</taxon>
        <taxon>Ascomycota</taxon>
        <taxon>Pezizomycotina</taxon>
        <taxon>Leotiomycetes</taxon>
        <taxon>Helotiales</taxon>
        <taxon>Hyaloscyphaceae</taxon>
        <taxon>Hyaloscypha</taxon>
    </lineage>
</organism>
<reference evidence="1 2" key="1">
    <citation type="submission" date="2016-05" db="EMBL/GenBank/DDBJ databases">
        <title>A degradative enzymes factory behind the ericoid mycorrhizal symbiosis.</title>
        <authorList>
            <consortium name="DOE Joint Genome Institute"/>
            <person name="Martino E."/>
            <person name="Morin E."/>
            <person name="Grelet G."/>
            <person name="Kuo A."/>
            <person name="Kohler A."/>
            <person name="Daghino S."/>
            <person name="Barry K."/>
            <person name="Choi C."/>
            <person name="Cichocki N."/>
            <person name="Clum A."/>
            <person name="Copeland A."/>
            <person name="Hainaut M."/>
            <person name="Haridas S."/>
            <person name="Labutti K."/>
            <person name="Lindquist E."/>
            <person name="Lipzen A."/>
            <person name="Khouja H.-R."/>
            <person name="Murat C."/>
            <person name="Ohm R."/>
            <person name="Olson A."/>
            <person name="Spatafora J."/>
            <person name="Veneault-Fourrey C."/>
            <person name="Henrissat B."/>
            <person name="Grigoriev I."/>
            <person name="Martin F."/>
            <person name="Perotto S."/>
        </authorList>
    </citation>
    <scope>NUCLEOTIDE SEQUENCE [LARGE SCALE GENOMIC DNA]</scope>
    <source>
        <strain evidence="1 2">UAMH 7357</strain>
    </source>
</reference>
<accession>A0A2J6QJM8</accession>
<gene>
    <name evidence="1" type="ORF">NA56DRAFT_345844</name>
</gene>
<dbReference type="EMBL" id="KZ613468">
    <property type="protein sequence ID" value="PMD26463.1"/>
    <property type="molecule type" value="Genomic_DNA"/>
</dbReference>
<protein>
    <submittedName>
        <fullName evidence="1">Uncharacterized protein</fullName>
    </submittedName>
</protein>
<sequence>MYVVRAYCRRPPLLTLRPPYEVQYLRTALKLQRSARYHLTRTGSPVLQRPFCAVTGTICSFYLRMQQLLLASCNIQC</sequence>
<dbReference type="Proteomes" id="UP000235672">
    <property type="component" value="Unassembled WGS sequence"/>
</dbReference>
<name>A0A2J6QJM8_9HELO</name>